<dbReference type="EMBL" id="JABSTU010000001">
    <property type="protein sequence ID" value="KAH8040471.1"/>
    <property type="molecule type" value="Genomic_DNA"/>
</dbReference>
<evidence type="ECO:0000313" key="2">
    <source>
        <dbReference type="Proteomes" id="UP000821866"/>
    </source>
</evidence>
<keyword evidence="2" id="KW-1185">Reference proteome</keyword>
<accession>A0A9J6F1T1</accession>
<gene>
    <name evidence="1" type="ORF">HPB51_010708</name>
</gene>
<dbReference type="AlphaFoldDB" id="A0A9J6F1T1"/>
<evidence type="ECO:0000313" key="1">
    <source>
        <dbReference type="EMBL" id="KAH8040471.1"/>
    </source>
</evidence>
<proteinExistence type="predicted"/>
<organism evidence="1 2">
    <name type="scientific">Rhipicephalus microplus</name>
    <name type="common">Cattle tick</name>
    <name type="synonym">Boophilus microplus</name>
    <dbReference type="NCBI Taxonomy" id="6941"/>
    <lineage>
        <taxon>Eukaryota</taxon>
        <taxon>Metazoa</taxon>
        <taxon>Ecdysozoa</taxon>
        <taxon>Arthropoda</taxon>
        <taxon>Chelicerata</taxon>
        <taxon>Arachnida</taxon>
        <taxon>Acari</taxon>
        <taxon>Parasitiformes</taxon>
        <taxon>Ixodida</taxon>
        <taxon>Ixodoidea</taxon>
        <taxon>Ixodidae</taxon>
        <taxon>Rhipicephalinae</taxon>
        <taxon>Rhipicephalus</taxon>
        <taxon>Boophilus</taxon>
    </lineage>
</organism>
<reference evidence="1" key="2">
    <citation type="submission" date="2021-09" db="EMBL/GenBank/DDBJ databases">
        <authorList>
            <person name="Jia N."/>
            <person name="Wang J."/>
            <person name="Shi W."/>
            <person name="Du L."/>
            <person name="Sun Y."/>
            <person name="Zhan W."/>
            <person name="Jiang J."/>
            <person name="Wang Q."/>
            <person name="Zhang B."/>
            <person name="Ji P."/>
            <person name="Sakyi L.B."/>
            <person name="Cui X."/>
            <person name="Yuan T."/>
            <person name="Jiang B."/>
            <person name="Yang W."/>
            <person name="Lam T.T.-Y."/>
            <person name="Chang Q."/>
            <person name="Ding S."/>
            <person name="Wang X."/>
            <person name="Zhu J."/>
            <person name="Ruan X."/>
            <person name="Zhao L."/>
            <person name="Wei J."/>
            <person name="Que T."/>
            <person name="Du C."/>
            <person name="Cheng J."/>
            <person name="Dai P."/>
            <person name="Han X."/>
            <person name="Huang E."/>
            <person name="Gao Y."/>
            <person name="Liu J."/>
            <person name="Shao H."/>
            <person name="Ye R."/>
            <person name="Li L."/>
            <person name="Wei W."/>
            <person name="Wang X."/>
            <person name="Wang C."/>
            <person name="Huo Q."/>
            <person name="Li W."/>
            <person name="Guo W."/>
            <person name="Chen H."/>
            <person name="Chen S."/>
            <person name="Zhou L."/>
            <person name="Zhou L."/>
            <person name="Ni X."/>
            <person name="Tian J."/>
            <person name="Zhou Y."/>
            <person name="Sheng Y."/>
            <person name="Liu T."/>
            <person name="Pan Y."/>
            <person name="Xia L."/>
            <person name="Li J."/>
            <person name="Zhao F."/>
            <person name="Cao W."/>
        </authorList>
    </citation>
    <scope>NUCLEOTIDE SEQUENCE</scope>
    <source>
        <strain evidence="1">Rmic-2018</strain>
        <tissue evidence="1">Larvae</tissue>
    </source>
</reference>
<reference evidence="1" key="1">
    <citation type="journal article" date="2020" name="Cell">
        <title>Large-Scale Comparative Analyses of Tick Genomes Elucidate Their Genetic Diversity and Vector Capacities.</title>
        <authorList>
            <consortium name="Tick Genome and Microbiome Consortium (TIGMIC)"/>
            <person name="Jia N."/>
            <person name="Wang J."/>
            <person name="Shi W."/>
            <person name="Du L."/>
            <person name="Sun Y."/>
            <person name="Zhan W."/>
            <person name="Jiang J.F."/>
            <person name="Wang Q."/>
            <person name="Zhang B."/>
            <person name="Ji P."/>
            <person name="Bell-Sakyi L."/>
            <person name="Cui X.M."/>
            <person name="Yuan T.T."/>
            <person name="Jiang B.G."/>
            <person name="Yang W.F."/>
            <person name="Lam T.T."/>
            <person name="Chang Q.C."/>
            <person name="Ding S.J."/>
            <person name="Wang X.J."/>
            <person name="Zhu J.G."/>
            <person name="Ruan X.D."/>
            <person name="Zhao L."/>
            <person name="Wei J.T."/>
            <person name="Ye R.Z."/>
            <person name="Que T.C."/>
            <person name="Du C.H."/>
            <person name="Zhou Y.H."/>
            <person name="Cheng J.X."/>
            <person name="Dai P.F."/>
            <person name="Guo W.B."/>
            <person name="Han X.H."/>
            <person name="Huang E.J."/>
            <person name="Li L.F."/>
            <person name="Wei W."/>
            <person name="Gao Y.C."/>
            <person name="Liu J.Z."/>
            <person name="Shao H.Z."/>
            <person name="Wang X."/>
            <person name="Wang C.C."/>
            <person name="Yang T.C."/>
            <person name="Huo Q.B."/>
            <person name="Li W."/>
            <person name="Chen H.Y."/>
            <person name="Chen S.E."/>
            <person name="Zhou L.G."/>
            <person name="Ni X.B."/>
            <person name="Tian J.H."/>
            <person name="Sheng Y."/>
            <person name="Liu T."/>
            <person name="Pan Y.S."/>
            <person name="Xia L.Y."/>
            <person name="Li J."/>
            <person name="Zhao F."/>
            <person name="Cao W.C."/>
        </authorList>
    </citation>
    <scope>NUCLEOTIDE SEQUENCE</scope>
    <source>
        <strain evidence="1">Rmic-2018</strain>
    </source>
</reference>
<name>A0A9J6F1T1_RHIMP</name>
<dbReference type="Proteomes" id="UP000821866">
    <property type="component" value="Chromosome 1"/>
</dbReference>
<sequence>MRASTTTHERSPTCDVLKDGGRTTARNTHQRIVATSRLPQLPRDTHRIIARPRDGLNVTKVGQIRFEQARAIDRPLAMDAALTPADIEEDTICPNGTQNIFVVCTHHEKNACAYIKVWQVRLGKRTYRTSGYPMTHAKVS</sequence>
<protein>
    <submittedName>
        <fullName evidence="1">Uncharacterized protein</fullName>
    </submittedName>
</protein>
<comment type="caution">
    <text evidence="1">The sequence shown here is derived from an EMBL/GenBank/DDBJ whole genome shotgun (WGS) entry which is preliminary data.</text>
</comment>